<dbReference type="AlphaFoldDB" id="A0A672FW32"/>
<evidence type="ECO:0000313" key="1">
    <source>
        <dbReference type="Ensembl" id="ENSSFAP00005009035.1"/>
    </source>
</evidence>
<proteinExistence type="predicted"/>
<name>A0A672FW32_SALFA</name>
<reference evidence="1" key="3">
    <citation type="submission" date="2025-09" db="UniProtKB">
        <authorList>
            <consortium name="Ensembl"/>
        </authorList>
    </citation>
    <scope>IDENTIFICATION</scope>
</reference>
<dbReference type="InParanoid" id="A0A672FW32"/>
<reference evidence="1" key="1">
    <citation type="submission" date="2019-06" db="EMBL/GenBank/DDBJ databases">
        <authorList>
            <consortium name="Wellcome Sanger Institute Data Sharing"/>
        </authorList>
    </citation>
    <scope>NUCLEOTIDE SEQUENCE [LARGE SCALE GENOMIC DNA]</scope>
</reference>
<sequence length="138" mass="16138">MVQRPLTFDQWRRFNAAVLLLVPELGRREKKFSYGGRQHEPGGLFTDFIQKLQDFSDMVINLFASQKGVDVSFFSNKVGPCRPVKGQRVWLHVTKQLQQAICGQSLKLGCNTSVVRKCVRVREKERERDRERERQRES</sequence>
<organism evidence="1 2">
    <name type="scientific">Salarias fasciatus</name>
    <name type="common">Jewelled blenny</name>
    <name type="synonym">Blennius fasciatus</name>
    <dbReference type="NCBI Taxonomy" id="181472"/>
    <lineage>
        <taxon>Eukaryota</taxon>
        <taxon>Metazoa</taxon>
        <taxon>Chordata</taxon>
        <taxon>Craniata</taxon>
        <taxon>Vertebrata</taxon>
        <taxon>Euteleostomi</taxon>
        <taxon>Actinopterygii</taxon>
        <taxon>Neopterygii</taxon>
        <taxon>Teleostei</taxon>
        <taxon>Neoteleostei</taxon>
        <taxon>Acanthomorphata</taxon>
        <taxon>Ovalentaria</taxon>
        <taxon>Blenniimorphae</taxon>
        <taxon>Blenniiformes</taxon>
        <taxon>Blennioidei</taxon>
        <taxon>Blenniidae</taxon>
        <taxon>Salariinae</taxon>
        <taxon>Salarias</taxon>
    </lineage>
</organism>
<accession>A0A672FW32</accession>
<protein>
    <submittedName>
        <fullName evidence="1">Uncharacterized protein</fullName>
    </submittedName>
</protein>
<evidence type="ECO:0000313" key="2">
    <source>
        <dbReference type="Proteomes" id="UP000472267"/>
    </source>
</evidence>
<reference evidence="1" key="2">
    <citation type="submission" date="2025-08" db="UniProtKB">
        <authorList>
            <consortium name="Ensembl"/>
        </authorList>
    </citation>
    <scope>IDENTIFICATION</scope>
</reference>
<dbReference type="Proteomes" id="UP000472267">
    <property type="component" value="Chromosome 18"/>
</dbReference>
<keyword evidence="2" id="KW-1185">Reference proteome</keyword>
<dbReference type="Ensembl" id="ENSSFAT00005009470.1">
    <property type="protein sequence ID" value="ENSSFAP00005009035.1"/>
    <property type="gene ID" value="ENSSFAG00005005226.1"/>
</dbReference>